<evidence type="ECO:0000313" key="3">
    <source>
        <dbReference type="Proteomes" id="UP001331936"/>
    </source>
</evidence>
<proteinExistence type="predicted"/>
<sequence>MEFTELADYEISAGTLTEWLPCAAEEAWRADPRPASYIHEAHLRRSAGGRGGSGRESWLGTAFEVSGPMDTETFRRALQRWIDRHEPLRSHATLAAVDEAVGGVVRRTAPPGKVSVRFITHGRAEPATIREHLHGLFDDYTTPHLWPAYVFATLEPDPGDETSNSASSFTVFFGADHSIIDGYSIVLVSSEITALYEEERTGRTAELFPVGSYIDFGASERAGSTQLDDDHEAVRIWRRTLAECGGDAPAFPLPIGHRPARVTPQQRLSERWFDDAEATLFAERCRDAGAGFFAGALACLGQAAADLAGAERFRTVAPSHTRTGPMWAGALGWFVGLRPIDIDLSGDPDFVTLATRAARELHDTRSSARVPFDRVGELLGVPIRPRFVVSYMDVRFVPMAAQWPEWNARALRSRSYTHDVYVWLNRTPQGVNVSVRYPDNTVAAANVPRFLERTCELMHRVVDSGPWAAAAE</sequence>
<dbReference type="Gene3D" id="3.30.559.10">
    <property type="entry name" value="Chloramphenicol acetyltransferase-like domain"/>
    <property type="match status" value="1"/>
</dbReference>
<dbReference type="RefSeq" id="WP_330151869.1">
    <property type="nucleotide sequence ID" value="NZ_JAUZMZ010000044.1"/>
</dbReference>
<protein>
    <submittedName>
        <fullName evidence="2">Condensation domain-containing protein</fullName>
    </submittedName>
</protein>
<dbReference type="Proteomes" id="UP001331936">
    <property type="component" value="Unassembled WGS sequence"/>
</dbReference>
<dbReference type="SUPFAM" id="SSF52777">
    <property type="entry name" value="CoA-dependent acyltransferases"/>
    <property type="match status" value="2"/>
</dbReference>
<comment type="caution">
    <text evidence="2">The sequence shown here is derived from an EMBL/GenBank/DDBJ whole genome shotgun (WGS) entry which is preliminary data.</text>
</comment>
<dbReference type="InterPro" id="IPR001242">
    <property type="entry name" value="Condensation_dom"/>
</dbReference>
<evidence type="ECO:0000313" key="2">
    <source>
        <dbReference type="EMBL" id="MEE2032450.1"/>
    </source>
</evidence>
<dbReference type="InterPro" id="IPR023213">
    <property type="entry name" value="CAT-like_dom_sf"/>
</dbReference>
<organism evidence="2 3">
    <name type="scientific">Rhodococcus chondri</name>
    <dbReference type="NCBI Taxonomy" id="3065941"/>
    <lineage>
        <taxon>Bacteria</taxon>
        <taxon>Bacillati</taxon>
        <taxon>Actinomycetota</taxon>
        <taxon>Actinomycetes</taxon>
        <taxon>Mycobacteriales</taxon>
        <taxon>Nocardiaceae</taxon>
        <taxon>Rhodococcus</taxon>
    </lineage>
</organism>
<reference evidence="2 3" key="1">
    <citation type="submission" date="2023-08" db="EMBL/GenBank/DDBJ databases">
        <authorList>
            <person name="Girao M."/>
            <person name="Carvalho M.F."/>
        </authorList>
    </citation>
    <scope>NUCLEOTIDE SEQUENCE [LARGE SCALE GENOMIC DNA]</scope>
    <source>
        <strain evidence="2 3">CC-R104</strain>
    </source>
</reference>
<feature type="domain" description="Condensation" evidence="1">
    <location>
        <begin position="61"/>
        <end position="379"/>
    </location>
</feature>
<dbReference type="Gene3D" id="3.30.559.30">
    <property type="entry name" value="Nonribosomal peptide synthetase, condensation domain"/>
    <property type="match status" value="1"/>
</dbReference>
<gene>
    <name evidence="2" type="ORF">Q8814_10065</name>
</gene>
<name>A0ABU7JQZ6_9NOCA</name>
<accession>A0ABU7JQZ6</accession>
<dbReference type="EMBL" id="JAUZMZ010000044">
    <property type="protein sequence ID" value="MEE2032450.1"/>
    <property type="molecule type" value="Genomic_DNA"/>
</dbReference>
<dbReference type="Pfam" id="PF00668">
    <property type="entry name" value="Condensation"/>
    <property type="match status" value="1"/>
</dbReference>
<keyword evidence="3" id="KW-1185">Reference proteome</keyword>
<evidence type="ECO:0000259" key="1">
    <source>
        <dbReference type="Pfam" id="PF00668"/>
    </source>
</evidence>